<keyword evidence="1" id="KW-1133">Transmembrane helix</keyword>
<keyword evidence="3" id="KW-1185">Reference proteome</keyword>
<dbReference type="EMBL" id="BAABGM010000012">
    <property type="protein sequence ID" value="GAA4405234.1"/>
    <property type="molecule type" value="Genomic_DNA"/>
</dbReference>
<sequence length="165" mass="17497">MTTVDENERKESVRDRFSGRPTGLFAGLGVIAALALGFGIGRTTVEQPSGLASEEVSTMLGARIAAVNGEPGPDVASFYSTEAVLEEQDQDPPVVTRGAQQISDHLAAYRGLGFRIDPSATPAIRLGRYVAEGLTWAYGYQGGIVVYELDDDGRIAHSWVIGGTP</sequence>
<dbReference type="InterPro" id="IPR032710">
    <property type="entry name" value="NTF2-like_dom_sf"/>
</dbReference>
<dbReference type="Proteomes" id="UP001500945">
    <property type="component" value="Unassembled WGS sequence"/>
</dbReference>
<evidence type="ECO:0000313" key="2">
    <source>
        <dbReference type="EMBL" id="GAA4405234.1"/>
    </source>
</evidence>
<proteinExistence type="predicted"/>
<accession>A0ABP8KFB2</accession>
<dbReference type="RefSeq" id="WP_345204982.1">
    <property type="nucleotide sequence ID" value="NZ_BAABGM010000012.1"/>
</dbReference>
<organism evidence="2 3">
    <name type="scientific">Fodinibacter luteus</name>
    <dbReference type="NCBI Taxonomy" id="552064"/>
    <lineage>
        <taxon>Bacteria</taxon>
        <taxon>Bacillati</taxon>
        <taxon>Actinomycetota</taxon>
        <taxon>Actinomycetes</taxon>
        <taxon>Micrococcales</taxon>
        <taxon>Intrasporangiaceae</taxon>
        <taxon>Fodinibacter (ex Wang et al. 2009)</taxon>
    </lineage>
</organism>
<keyword evidence="1" id="KW-0472">Membrane</keyword>
<dbReference type="SUPFAM" id="SSF54427">
    <property type="entry name" value="NTF2-like"/>
    <property type="match status" value="1"/>
</dbReference>
<comment type="caution">
    <text evidence="2">The sequence shown here is derived from an EMBL/GenBank/DDBJ whole genome shotgun (WGS) entry which is preliminary data.</text>
</comment>
<gene>
    <name evidence="2" type="ORF">GCM10023168_18690</name>
</gene>
<feature type="transmembrane region" description="Helical" evidence="1">
    <location>
        <begin position="21"/>
        <end position="41"/>
    </location>
</feature>
<evidence type="ECO:0000256" key="1">
    <source>
        <dbReference type="SAM" id="Phobius"/>
    </source>
</evidence>
<evidence type="ECO:0000313" key="3">
    <source>
        <dbReference type="Proteomes" id="UP001500945"/>
    </source>
</evidence>
<keyword evidence="1" id="KW-0812">Transmembrane</keyword>
<protein>
    <submittedName>
        <fullName evidence="2">Uncharacterized protein</fullName>
    </submittedName>
</protein>
<reference evidence="3" key="1">
    <citation type="journal article" date="2019" name="Int. J. Syst. Evol. Microbiol.">
        <title>The Global Catalogue of Microorganisms (GCM) 10K type strain sequencing project: providing services to taxonomists for standard genome sequencing and annotation.</title>
        <authorList>
            <consortium name="The Broad Institute Genomics Platform"/>
            <consortium name="The Broad Institute Genome Sequencing Center for Infectious Disease"/>
            <person name="Wu L."/>
            <person name="Ma J."/>
        </authorList>
    </citation>
    <scope>NUCLEOTIDE SEQUENCE [LARGE SCALE GENOMIC DNA]</scope>
    <source>
        <strain evidence="3">JCM 17809</strain>
    </source>
</reference>
<name>A0ABP8KFB2_9MICO</name>
<dbReference type="Gene3D" id="3.10.450.50">
    <property type="match status" value="1"/>
</dbReference>